<evidence type="ECO:0000313" key="16">
    <source>
        <dbReference type="EMBL" id="KAG8192658.1"/>
    </source>
</evidence>
<keyword evidence="11 14" id="KW-0408">Iron</keyword>
<keyword evidence="9" id="KW-0492">Microsome</keyword>
<keyword evidence="8" id="KW-0256">Endoplasmic reticulum</keyword>
<evidence type="ECO:0000256" key="11">
    <source>
        <dbReference type="ARBA" id="ARBA00023004"/>
    </source>
</evidence>
<feature type="binding site" description="axial binding residue" evidence="14">
    <location>
        <position position="448"/>
    </location>
    <ligand>
        <name>heme</name>
        <dbReference type="ChEBI" id="CHEBI:30413"/>
    </ligand>
    <ligandPart>
        <name>Fe</name>
        <dbReference type="ChEBI" id="CHEBI:18248"/>
    </ligandPart>
</feature>
<dbReference type="Pfam" id="PF00067">
    <property type="entry name" value="p450"/>
    <property type="match status" value="1"/>
</dbReference>
<evidence type="ECO:0000256" key="13">
    <source>
        <dbReference type="ARBA" id="ARBA00023136"/>
    </source>
</evidence>
<name>A0AAV6V9Y2_9ARAC</name>
<evidence type="ECO:0000256" key="5">
    <source>
        <dbReference type="ARBA" id="ARBA00010617"/>
    </source>
</evidence>
<dbReference type="InterPro" id="IPR001128">
    <property type="entry name" value="Cyt_P450"/>
</dbReference>
<dbReference type="SUPFAM" id="SSF48264">
    <property type="entry name" value="Cytochrome P450"/>
    <property type="match status" value="1"/>
</dbReference>
<keyword evidence="7 14" id="KW-0479">Metal-binding</keyword>
<comment type="function">
    <text evidence="2">May be involved in the metabolism of insect hormones and in the breakdown of synthetic insecticides.</text>
</comment>
<keyword evidence="6 14" id="KW-0349">Heme</keyword>
<evidence type="ECO:0000256" key="3">
    <source>
        <dbReference type="ARBA" id="ARBA00004174"/>
    </source>
</evidence>
<evidence type="ECO:0000256" key="9">
    <source>
        <dbReference type="ARBA" id="ARBA00022848"/>
    </source>
</evidence>
<dbReference type="AlphaFoldDB" id="A0AAV6V9Y2"/>
<reference evidence="16 17" key="1">
    <citation type="journal article" date="2022" name="Nat. Ecol. Evol.">
        <title>A masculinizing supergene underlies an exaggerated male reproductive morph in a spider.</title>
        <authorList>
            <person name="Hendrickx F."/>
            <person name="De Corte Z."/>
            <person name="Sonet G."/>
            <person name="Van Belleghem S.M."/>
            <person name="Kostlbacher S."/>
            <person name="Vangestel C."/>
        </authorList>
    </citation>
    <scope>NUCLEOTIDE SEQUENCE [LARGE SCALE GENOMIC DNA]</scope>
    <source>
        <strain evidence="16">W744_W776</strain>
    </source>
</reference>
<evidence type="ECO:0000256" key="8">
    <source>
        <dbReference type="ARBA" id="ARBA00022824"/>
    </source>
</evidence>
<comment type="caution">
    <text evidence="16">The sequence shown here is derived from an EMBL/GenBank/DDBJ whole genome shotgun (WGS) entry which is preliminary data.</text>
</comment>
<keyword evidence="15" id="KW-1133">Transmembrane helix</keyword>
<proteinExistence type="inferred from homology"/>
<dbReference type="PANTHER" id="PTHR24300:SF375">
    <property type="entry name" value="CYTOCHROME P450 FAMILY"/>
    <property type="match status" value="1"/>
</dbReference>
<evidence type="ECO:0000256" key="1">
    <source>
        <dbReference type="ARBA" id="ARBA00001971"/>
    </source>
</evidence>
<dbReference type="FunFam" id="1.10.630.10:FF:000238">
    <property type="entry name" value="Cytochrome P450 2A6"/>
    <property type="match status" value="1"/>
</dbReference>
<keyword evidence="13 15" id="KW-0472">Membrane</keyword>
<evidence type="ECO:0000256" key="15">
    <source>
        <dbReference type="SAM" id="Phobius"/>
    </source>
</evidence>
<feature type="transmembrane region" description="Helical" evidence="15">
    <location>
        <begin position="20"/>
        <end position="40"/>
    </location>
</feature>
<comment type="cofactor">
    <cofactor evidence="1 14">
        <name>heme</name>
        <dbReference type="ChEBI" id="CHEBI:30413"/>
    </cofactor>
</comment>
<evidence type="ECO:0000256" key="12">
    <source>
        <dbReference type="ARBA" id="ARBA00023033"/>
    </source>
</evidence>
<dbReference type="GO" id="GO:0020037">
    <property type="term" value="F:heme binding"/>
    <property type="evidence" value="ECO:0007669"/>
    <property type="project" value="InterPro"/>
</dbReference>
<keyword evidence="15" id="KW-0812">Transmembrane</keyword>
<dbReference type="InterPro" id="IPR050182">
    <property type="entry name" value="Cytochrome_P450_fam2"/>
</dbReference>
<keyword evidence="17" id="KW-1185">Reference proteome</keyword>
<dbReference type="GO" id="GO:0006082">
    <property type="term" value="P:organic acid metabolic process"/>
    <property type="evidence" value="ECO:0007669"/>
    <property type="project" value="TreeGrafter"/>
</dbReference>
<evidence type="ECO:0000256" key="4">
    <source>
        <dbReference type="ARBA" id="ARBA00004406"/>
    </source>
</evidence>
<dbReference type="InterPro" id="IPR036396">
    <property type="entry name" value="Cyt_P450_sf"/>
</dbReference>
<comment type="subcellular location">
    <subcellularLocation>
        <location evidence="4">Endoplasmic reticulum membrane</location>
        <topology evidence="4">Peripheral membrane protein</topology>
    </subcellularLocation>
    <subcellularLocation>
        <location evidence="3">Microsome membrane</location>
        <topology evidence="3">Peripheral membrane protein</topology>
    </subcellularLocation>
</comment>
<gene>
    <name evidence="16" type="ORF">JTE90_009688</name>
</gene>
<dbReference type="PRINTS" id="PR00463">
    <property type="entry name" value="EP450I"/>
</dbReference>
<dbReference type="GO" id="GO:0005506">
    <property type="term" value="F:iron ion binding"/>
    <property type="evidence" value="ECO:0007669"/>
    <property type="project" value="InterPro"/>
</dbReference>
<organism evidence="16 17">
    <name type="scientific">Oedothorax gibbosus</name>
    <dbReference type="NCBI Taxonomy" id="931172"/>
    <lineage>
        <taxon>Eukaryota</taxon>
        <taxon>Metazoa</taxon>
        <taxon>Ecdysozoa</taxon>
        <taxon>Arthropoda</taxon>
        <taxon>Chelicerata</taxon>
        <taxon>Arachnida</taxon>
        <taxon>Araneae</taxon>
        <taxon>Araneomorphae</taxon>
        <taxon>Entelegynae</taxon>
        <taxon>Araneoidea</taxon>
        <taxon>Linyphiidae</taxon>
        <taxon>Erigoninae</taxon>
        <taxon>Oedothorax</taxon>
    </lineage>
</organism>
<sequence length="512" mass="58017">MEEDYTFPNAIVCNILNVLKAQVTTALLVAIVLIVIYKLFHKNESQKIPGPIGLPFLGYWPFLTKDPHLALTRLAKKYGNFYGLYLGRKYAVVCNDYETVKEALGQTVAITRPVGIFSPIPNGTGFGSANVHDWSVQRRFCVKSMKDDGLGTGDEWEELLQEAIVEVISRLQSSQGRPIDADTVLGGTLTNIVMLKLFGYRLPYDEVQGIEETMTNAIEQSPPLDPCIFLPAIVNKLFYPRKFIDRIKKLSDYVQKCIEEKAESKQNLEQKKFVKGYFQKIQENKTMGLGNSFTDASLLRNTRTLIFGSRTTLKAFHWLLVAMAEYPEKQFKVHQELDAVLGKDHVLDRYADRTSVPYTFAAVLESMRWRTLVGINALRVFSEDTTLQGYKITKGTLLVTNFWAVHNDTRYWKNPELFEPERFLTADEKSVIFKPESFIPFSVGPRDCSAKLMAISGMLLYFAAIMQKFKILPEEEGIIVKEQYIGSNCAAVSRSVGKDKVKGVRLSFIARD</sequence>
<dbReference type="Gene3D" id="1.10.630.10">
    <property type="entry name" value="Cytochrome P450"/>
    <property type="match status" value="1"/>
</dbReference>
<evidence type="ECO:0000313" key="17">
    <source>
        <dbReference type="Proteomes" id="UP000827092"/>
    </source>
</evidence>
<dbReference type="EMBL" id="JAFNEN010000136">
    <property type="protein sequence ID" value="KAG8192658.1"/>
    <property type="molecule type" value="Genomic_DNA"/>
</dbReference>
<dbReference type="GO" id="GO:0006805">
    <property type="term" value="P:xenobiotic metabolic process"/>
    <property type="evidence" value="ECO:0007669"/>
    <property type="project" value="TreeGrafter"/>
</dbReference>
<dbReference type="PANTHER" id="PTHR24300">
    <property type="entry name" value="CYTOCHROME P450 508A4-RELATED"/>
    <property type="match status" value="1"/>
</dbReference>
<protein>
    <recommendedName>
        <fullName evidence="18">Cytochrome P450</fullName>
    </recommendedName>
</protein>
<accession>A0AAV6V9Y2</accession>
<comment type="similarity">
    <text evidence="5">Belongs to the cytochrome P450 family.</text>
</comment>
<dbReference type="GO" id="GO:0005789">
    <property type="term" value="C:endoplasmic reticulum membrane"/>
    <property type="evidence" value="ECO:0007669"/>
    <property type="project" value="UniProtKB-SubCell"/>
</dbReference>
<evidence type="ECO:0000256" key="10">
    <source>
        <dbReference type="ARBA" id="ARBA00023002"/>
    </source>
</evidence>
<keyword evidence="10" id="KW-0560">Oxidoreductase</keyword>
<evidence type="ECO:0000256" key="2">
    <source>
        <dbReference type="ARBA" id="ARBA00003690"/>
    </source>
</evidence>
<keyword evidence="12" id="KW-0503">Monooxygenase</keyword>
<dbReference type="GO" id="GO:0016712">
    <property type="term" value="F:oxidoreductase activity, acting on paired donors, with incorporation or reduction of molecular oxygen, reduced flavin or flavoprotein as one donor, and incorporation of one atom of oxygen"/>
    <property type="evidence" value="ECO:0007669"/>
    <property type="project" value="TreeGrafter"/>
</dbReference>
<evidence type="ECO:0000256" key="14">
    <source>
        <dbReference type="PIRSR" id="PIRSR602401-1"/>
    </source>
</evidence>
<evidence type="ECO:0000256" key="6">
    <source>
        <dbReference type="ARBA" id="ARBA00022617"/>
    </source>
</evidence>
<dbReference type="InterPro" id="IPR002401">
    <property type="entry name" value="Cyt_P450_E_grp-I"/>
</dbReference>
<dbReference type="Proteomes" id="UP000827092">
    <property type="component" value="Unassembled WGS sequence"/>
</dbReference>
<evidence type="ECO:0000256" key="7">
    <source>
        <dbReference type="ARBA" id="ARBA00022723"/>
    </source>
</evidence>
<evidence type="ECO:0008006" key="18">
    <source>
        <dbReference type="Google" id="ProtNLM"/>
    </source>
</evidence>